<organism evidence="1 2">
    <name type="scientific">Theobroma cacao</name>
    <name type="common">Cacao</name>
    <name type="synonym">Cocoa</name>
    <dbReference type="NCBI Taxonomy" id="3641"/>
    <lineage>
        <taxon>Eukaryota</taxon>
        <taxon>Viridiplantae</taxon>
        <taxon>Streptophyta</taxon>
        <taxon>Embryophyta</taxon>
        <taxon>Tracheophyta</taxon>
        <taxon>Spermatophyta</taxon>
        <taxon>Magnoliopsida</taxon>
        <taxon>eudicotyledons</taxon>
        <taxon>Gunneridae</taxon>
        <taxon>Pentapetalae</taxon>
        <taxon>rosids</taxon>
        <taxon>malvids</taxon>
        <taxon>Malvales</taxon>
        <taxon>Malvaceae</taxon>
        <taxon>Byttnerioideae</taxon>
        <taxon>Theobroma</taxon>
    </lineage>
</organism>
<dbReference type="EMBL" id="CM001883">
    <property type="protein sequence ID" value="EOY09983.1"/>
    <property type="molecule type" value="Genomic_DNA"/>
</dbReference>
<evidence type="ECO:0000313" key="2">
    <source>
        <dbReference type="Proteomes" id="UP000026915"/>
    </source>
</evidence>
<dbReference type="HOGENOM" id="CLU_1506022_0_0_1"/>
<gene>
    <name evidence="1" type="ORF">TCM_025352</name>
</gene>
<evidence type="ECO:0008006" key="3">
    <source>
        <dbReference type="Google" id="ProtNLM"/>
    </source>
</evidence>
<protein>
    <recommendedName>
        <fullName evidence="3">Reverse transcriptase zinc-binding domain-containing protein</fullName>
    </recommendedName>
</protein>
<dbReference type="Gramene" id="EOY09983">
    <property type="protein sequence ID" value="EOY09983"/>
    <property type="gene ID" value="TCM_025352"/>
</dbReference>
<name>A0A061EZ83_THECC</name>
<dbReference type="Proteomes" id="UP000026915">
    <property type="component" value="Chromosome 5"/>
</dbReference>
<accession>A0A061EZ83</accession>
<dbReference type="InParanoid" id="A0A061EZ83"/>
<sequence>MGQKIDLFDLANGSQLILLRRCRIDLYGENGLYFAKSFFKQIAGNVGADQNLRKMIWANLASPQVEVLYWQVLKGKLVVSRGNNLTSQKLNNQMRVVRGCLGEAEISGVLKDNIRNIKILFSKSMGIVDSNLVEIVAIKEVFLLYTASSWACTYELIIELDSSNVVKWSNMTHLLLHGG</sequence>
<keyword evidence="2" id="KW-1185">Reference proteome</keyword>
<reference evidence="1 2" key="1">
    <citation type="journal article" date="2013" name="Genome Biol.">
        <title>The genome sequence of the most widely cultivated cacao type and its use to identify candidate genes regulating pod color.</title>
        <authorList>
            <person name="Motamayor J.C."/>
            <person name="Mockaitis K."/>
            <person name="Schmutz J."/>
            <person name="Haiminen N."/>
            <person name="Iii D.L."/>
            <person name="Cornejo O."/>
            <person name="Findley S.D."/>
            <person name="Zheng P."/>
            <person name="Utro F."/>
            <person name="Royaert S."/>
            <person name="Saski C."/>
            <person name="Jenkins J."/>
            <person name="Podicheti R."/>
            <person name="Zhao M."/>
            <person name="Scheffler B.E."/>
            <person name="Stack J.C."/>
            <person name="Feltus F.A."/>
            <person name="Mustiga G.M."/>
            <person name="Amores F."/>
            <person name="Phillips W."/>
            <person name="Marelli J.P."/>
            <person name="May G.D."/>
            <person name="Shapiro H."/>
            <person name="Ma J."/>
            <person name="Bustamante C.D."/>
            <person name="Schnell R.J."/>
            <person name="Main D."/>
            <person name="Gilbert D."/>
            <person name="Parida L."/>
            <person name="Kuhn D.N."/>
        </authorList>
    </citation>
    <scope>NUCLEOTIDE SEQUENCE [LARGE SCALE GENOMIC DNA]</scope>
    <source>
        <strain evidence="2">cv. Matina 1-6</strain>
    </source>
</reference>
<evidence type="ECO:0000313" key="1">
    <source>
        <dbReference type="EMBL" id="EOY09983.1"/>
    </source>
</evidence>
<proteinExistence type="predicted"/>
<dbReference type="AlphaFoldDB" id="A0A061EZ83"/>